<proteinExistence type="predicted"/>
<keyword evidence="4" id="KW-1185">Reference proteome</keyword>
<dbReference type="Proteomes" id="UP000191554">
    <property type="component" value="Unassembled WGS sequence"/>
</dbReference>
<comment type="caution">
    <text evidence="3">The sequence shown here is derived from an EMBL/GenBank/DDBJ whole genome shotgun (WGS) entry which is preliminary data.</text>
</comment>
<feature type="transmembrane region" description="Helical" evidence="1">
    <location>
        <begin position="208"/>
        <end position="225"/>
    </location>
</feature>
<evidence type="ECO:0000256" key="1">
    <source>
        <dbReference type="SAM" id="Phobius"/>
    </source>
</evidence>
<protein>
    <submittedName>
        <fullName evidence="3">Modulator of FtsH protease HflK</fullName>
    </submittedName>
</protein>
<dbReference type="GO" id="GO:0006508">
    <property type="term" value="P:proteolysis"/>
    <property type="evidence" value="ECO:0007669"/>
    <property type="project" value="UniProtKB-KW"/>
</dbReference>
<evidence type="ECO:0000313" key="3">
    <source>
        <dbReference type="EMBL" id="OPX44294.1"/>
    </source>
</evidence>
<dbReference type="OrthoDB" id="9779595at2"/>
<keyword evidence="1" id="KW-0472">Membrane</keyword>
<feature type="transmembrane region" description="Helical" evidence="1">
    <location>
        <begin position="231"/>
        <end position="249"/>
    </location>
</feature>
<keyword evidence="3" id="KW-0645">Protease</keyword>
<name>A0A1V4SKF4_RUMHU</name>
<dbReference type="Pfam" id="PF01145">
    <property type="entry name" value="Band_7"/>
    <property type="match status" value="1"/>
</dbReference>
<organism evidence="3 4">
    <name type="scientific">Ruminiclostridium hungatei</name>
    <name type="common">Clostridium hungatei</name>
    <dbReference type="NCBI Taxonomy" id="48256"/>
    <lineage>
        <taxon>Bacteria</taxon>
        <taxon>Bacillati</taxon>
        <taxon>Bacillota</taxon>
        <taxon>Clostridia</taxon>
        <taxon>Eubacteriales</taxon>
        <taxon>Oscillospiraceae</taxon>
        <taxon>Ruminiclostridium</taxon>
    </lineage>
</organism>
<sequence length="646" mass="73757">MLVENNEKIDKFTKILFYYGIGFVFLAMFFIWQGAKYSLLSIAQFGIFQIFTAILISFVVRYRNYELLIKKKANDIIETNLGKKNEEILQADHLEQNDIEAEQVAGNNSIAKEKAPDKELDPVMEFKKFCDLGFPLGLLFIALLAIFIEVLIFICLKSVNYIEKPPILIGIFSIFLSFLLLVSSNLFRQNEDIRVEYKMLTHFINASQWMSFTCGLTIIIRYFGFGQAEHYISYIISVFLIVVFLEAVFQSIRHLIDGRNRHSIELKFYILPALISGGNPVSQLLASMEGRTGISFRSTWTIRFIRRNLLIITLIVGGFLWLMTSFVQINPNQKGLLFSLGKLEREQPLLPGIHLKLPWPVQTVKVYPAYKINSFTVGYETDKRSDYLWTADHNGEEYKLLLGGGKELVSINMQVFFKIGDLYEYTLQYDNPEEKLKAEAYRILLNETVITDLDKLLSLNRSSFSKMVEQKLQETSKSQKLGIEVTSVALTSIHPPTEIARQYQEIVSADVQKQTIITNAKSYAGSAIPKAQKAKEEVVKLSQVESVMRKGQAGSEALKYSYVYKAYGINNSAYKEWKWLEILEKTLSGKKMYLLDKNLNLQKGNLWLDMRAKDNTVQGDSRVNEEYGLSGLQEGEGVGTNEAGEK</sequence>
<dbReference type="PANTHER" id="PTHR42911:SF2">
    <property type="entry name" value="PROHIBITIN FAMILY PROTEIN"/>
    <property type="match status" value="1"/>
</dbReference>
<dbReference type="STRING" id="48256.CLHUN_18490"/>
<accession>A0A1V4SKF4</accession>
<evidence type="ECO:0000259" key="2">
    <source>
        <dbReference type="SMART" id="SM00244"/>
    </source>
</evidence>
<keyword evidence="1" id="KW-0812">Transmembrane</keyword>
<keyword evidence="3" id="KW-0378">Hydrolase</keyword>
<dbReference type="RefSeq" id="WP_080064287.1">
    <property type="nucleotide sequence ID" value="NZ_MZGX01000010.1"/>
</dbReference>
<feature type="transmembrane region" description="Helical" evidence="1">
    <location>
        <begin position="16"/>
        <end position="35"/>
    </location>
</feature>
<dbReference type="SMART" id="SM00244">
    <property type="entry name" value="PHB"/>
    <property type="match status" value="1"/>
</dbReference>
<feature type="transmembrane region" description="Helical" evidence="1">
    <location>
        <begin position="309"/>
        <end position="329"/>
    </location>
</feature>
<evidence type="ECO:0000313" key="4">
    <source>
        <dbReference type="Proteomes" id="UP000191554"/>
    </source>
</evidence>
<feature type="transmembrane region" description="Helical" evidence="1">
    <location>
        <begin position="41"/>
        <end position="62"/>
    </location>
</feature>
<dbReference type="InterPro" id="IPR001107">
    <property type="entry name" value="Band_7"/>
</dbReference>
<gene>
    <name evidence="3" type="primary">hflK_1</name>
    <name evidence="3" type="ORF">CLHUN_18490</name>
</gene>
<dbReference type="InterPro" id="IPR036013">
    <property type="entry name" value="Band_7/SPFH_dom_sf"/>
</dbReference>
<dbReference type="EMBL" id="MZGX01000010">
    <property type="protein sequence ID" value="OPX44294.1"/>
    <property type="molecule type" value="Genomic_DNA"/>
</dbReference>
<dbReference type="AlphaFoldDB" id="A0A1V4SKF4"/>
<feature type="transmembrane region" description="Helical" evidence="1">
    <location>
        <begin position="166"/>
        <end position="187"/>
    </location>
</feature>
<dbReference type="GO" id="GO:0008233">
    <property type="term" value="F:peptidase activity"/>
    <property type="evidence" value="ECO:0007669"/>
    <property type="project" value="UniProtKB-KW"/>
</dbReference>
<feature type="transmembrane region" description="Helical" evidence="1">
    <location>
        <begin position="132"/>
        <end position="154"/>
    </location>
</feature>
<keyword evidence="1" id="KW-1133">Transmembrane helix</keyword>
<dbReference type="SUPFAM" id="SSF117892">
    <property type="entry name" value="Band 7/SPFH domain"/>
    <property type="match status" value="1"/>
</dbReference>
<feature type="domain" description="Band 7" evidence="2">
    <location>
        <begin position="324"/>
        <end position="507"/>
    </location>
</feature>
<reference evidence="3 4" key="1">
    <citation type="submission" date="2017-03" db="EMBL/GenBank/DDBJ databases">
        <title>Genome sequence of Clostridium hungatei DSM 14427.</title>
        <authorList>
            <person name="Poehlein A."/>
            <person name="Daniel R."/>
        </authorList>
    </citation>
    <scope>NUCLEOTIDE SEQUENCE [LARGE SCALE GENOMIC DNA]</scope>
    <source>
        <strain evidence="3 4">DSM 14427</strain>
    </source>
</reference>
<dbReference type="Gene3D" id="3.30.479.30">
    <property type="entry name" value="Band 7 domain"/>
    <property type="match status" value="1"/>
</dbReference>
<dbReference type="PANTHER" id="PTHR42911">
    <property type="entry name" value="MODULATOR OF FTSH PROTEASE HFLC"/>
    <property type="match status" value="1"/>
</dbReference>